<accession>A0A8X6NPI6</accession>
<gene>
    <name evidence="1" type="ORF">NPIL_518561</name>
</gene>
<proteinExistence type="predicted"/>
<protein>
    <submittedName>
        <fullName evidence="1">Uncharacterized protein</fullName>
    </submittedName>
</protein>
<dbReference type="Proteomes" id="UP000887013">
    <property type="component" value="Unassembled WGS sequence"/>
</dbReference>
<reference evidence="1" key="1">
    <citation type="submission" date="2020-08" db="EMBL/GenBank/DDBJ databases">
        <title>Multicomponent nature underlies the extraordinary mechanical properties of spider dragline silk.</title>
        <authorList>
            <person name="Kono N."/>
            <person name="Nakamura H."/>
            <person name="Mori M."/>
            <person name="Yoshida Y."/>
            <person name="Ohtoshi R."/>
            <person name="Malay A.D."/>
            <person name="Moran D.A.P."/>
            <person name="Tomita M."/>
            <person name="Numata K."/>
            <person name="Arakawa K."/>
        </authorList>
    </citation>
    <scope>NUCLEOTIDE SEQUENCE</scope>
</reference>
<organism evidence="1 2">
    <name type="scientific">Nephila pilipes</name>
    <name type="common">Giant wood spider</name>
    <name type="synonym">Nephila maculata</name>
    <dbReference type="NCBI Taxonomy" id="299642"/>
    <lineage>
        <taxon>Eukaryota</taxon>
        <taxon>Metazoa</taxon>
        <taxon>Ecdysozoa</taxon>
        <taxon>Arthropoda</taxon>
        <taxon>Chelicerata</taxon>
        <taxon>Arachnida</taxon>
        <taxon>Araneae</taxon>
        <taxon>Araneomorphae</taxon>
        <taxon>Entelegynae</taxon>
        <taxon>Araneoidea</taxon>
        <taxon>Nephilidae</taxon>
        <taxon>Nephila</taxon>
    </lineage>
</organism>
<name>A0A8X6NPI6_NEPPI</name>
<comment type="caution">
    <text evidence="1">The sequence shown here is derived from an EMBL/GenBank/DDBJ whole genome shotgun (WGS) entry which is preliminary data.</text>
</comment>
<keyword evidence="2" id="KW-1185">Reference proteome</keyword>
<dbReference type="OrthoDB" id="10556896at2759"/>
<evidence type="ECO:0000313" key="1">
    <source>
        <dbReference type="EMBL" id="GFT27209.1"/>
    </source>
</evidence>
<dbReference type="EMBL" id="BMAW01107029">
    <property type="protein sequence ID" value="GFT27209.1"/>
    <property type="molecule type" value="Genomic_DNA"/>
</dbReference>
<dbReference type="AlphaFoldDB" id="A0A8X6NPI6"/>
<evidence type="ECO:0000313" key="2">
    <source>
        <dbReference type="Proteomes" id="UP000887013"/>
    </source>
</evidence>
<sequence length="83" mass="9379">MILRRTVNVFLPIDEDEIVANVTTGAHEDRFERPLNGIEGKTKIWDGERSANGMFGMEGENIVCEESFVFVIRPEVSPDMGKH</sequence>